<dbReference type="EMBL" id="JAJBZT010000004">
    <property type="protein sequence ID" value="MCB6183803.1"/>
    <property type="molecule type" value="Genomic_DNA"/>
</dbReference>
<feature type="domain" description="ChrR-like cupin" evidence="1">
    <location>
        <begin position="4"/>
        <end position="96"/>
    </location>
</feature>
<protein>
    <submittedName>
        <fullName evidence="2">Cupin domain-containing protein</fullName>
    </submittedName>
</protein>
<dbReference type="Proteomes" id="UP001165395">
    <property type="component" value="Unassembled WGS sequence"/>
</dbReference>
<dbReference type="SUPFAM" id="SSF51182">
    <property type="entry name" value="RmlC-like cupins"/>
    <property type="match status" value="1"/>
</dbReference>
<dbReference type="Pfam" id="PF12973">
    <property type="entry name" value="Cupin_7"/>
    <property type="match status" value="1"/>
</dbReference>
<reference evidence="2" key="1">
    <citation type="submission" date="2021-10" db="EMBL/GenBank/DDBJ databases">
        <title>The complete genome sequence of Leeia sp. TBRC 13508.</title>
        <authorList>
            <person name="Charoenyingcharoen P."/>
            <person name="Yukphan P."/>
        </authorList>
    </citation>
    <scope>NUCLEOTIDE SEQUENCE</scope>
    <source>
        <strain evidence="2">TBRC 13508</strain>
    </source>
</reference>
<dbReference type="InterPro" id="IPR011051">
    <property type="entry name" value="RmlC_Cupin_sf"/>
</dbReference>
<dbReference type="RefSeq" id="WP_227180573.1">
    <property type="nucleotide sequence ID" value="NZ_JAJBZT010000004.1"/>
</dbReference>
<sequence length="101" mass="11107">MKFLNLENISWQELSAGVSRADVYINEMGGGVKLWKMKKGTSFENHSHNGYEYIYVINGVLLVGGRCVGAGEFALTFKGEEHSAAALEDTTMLVTTERSNS</sequence>
<accession>A0ABS8D6H0</accession>
<proteinExistence type="predicted"/>
<name>A0ABS8D6H0_9NEIS</name>
<dbReference type="InterPro" id="IPR025979">
    <property type="entry name" value="ChrR-like_cupin_dom"/>
</dbReference>
<dbReference type="Gene3D" id="2.60.120.10">
    <property type="entry name" value="Jelly Rolls"/>
    <property type="match status" value="1"/>
</dbReference>
<organism evidence="2 3">
    <name type="scientific">Leeia speluncae</name>
    <dbReference type="NCBI Taxonomy" id="2884804"/>
    <lineage>
        <taxon>Bacteria</taxon>
        <taxon>Pseudomonadati</taxon>
        <taxon>Pseudomonadota</taxon>
        <taxon>Betaproteobacteria</taxon>
        <taxon>Neisseriales</taxon>
        <taxon>Leeiaceae</taxon>
        <taxon>Leeia</taxon>
    </lineage>
</organism>
<evidence type="ECO:0000313" key="2">
    <source>
        <dbReference type="EMBL" id="MCB6183803.1"/>
    </source>
</evidence>
<evidence type="ECO:0000259" key="1">
    <source>
        <dbReference type="Pfam" id="PF12973"/>
    </source>
</evidence>
<evidence type="ECO:0000313" key="3">
    <source>
        <dbReference type="Proteomes" id="UP001165395"/>
    </source>
</evidence>
<gene>
    <name evidence="2" type="ORF">LIN78_09620</name>
</gene>
<keyword evidence="3" id="KW-1185">Reference proteome</keyword>
<dbReference type="InterPro" id="IPR014710">
    <property type="entry name" value="RmlC-like_jellyroll"/>
</dbReference>
<comment type="caution">
    <text evidence="2">The sequence shown here is derived from an EMBL/GenBank/DDBJ whole genome shotgun (WGS) entry which is preliminary data.</text>
</comment>